<reference evidence="3 4" key="1">
    <citation type="submission" date="2019-07" db="EMBL/GenBank/DDBJ databases">
        <title>Whole genome shotgun sequence of Microvirga aerophila NBRC 106136.</title>
        <authorList>
            <person name="Hosoyama A."/>
            <person name="Uohara A."/>
            <person name="Ohji S."/>
            <person name="Ichikawa N."/>
        </authorList>
    </citation>
    <scope>NUCLEOTIDE SEQUENCE [LARGE SCALE GENOMIC DNA]</scope>
    <source>
        <strain evidence="3 4">NBRC 106136</strain>
    </source>
</reference>
<sequence>MSETRFVTVTYREIAERFGIGIEGARIKAKRRAAKGLWRIIPGNHPQDIIRVEIPEDEFTSSQPAQRGATYNPNDGTPTTPPQQEEERRDANDIDALVELISQLTTQSAVMTDRLVDAEKGKAEAERDAAIARAALASAEARLTAMQEGYLSDLKELRDRMETESDRARSELAEWKARPWWRRLAG</sequence>
<evidence type="ECO:0000313" key="3">
    <source>
        <dbReference type="EMBL" id="GEO18728.1"/>
    </source>
</evidence>
<feature type="region of interest" description="Disordered" evidence="2">
    <location>
        <begin position="58"/>
        <end position="92"/>
    </location>
</feature>
<proteinExistence type="predicted"/>
<name>A0A512C3D5_9HYPH</name>
<evidence type="ECO:0008006" key="5">
    <source>
        <dbReference type="Google" id="ProtNLM"/>
    </source>
</evidence>
<evidence type="ECO:0000256" key="1">
    <source>
        <dbReference type="SAM" id="Coils"/>
    </source>
</evidence>
<organism evidence="3 4">
    <name type="scientific">Microvirga aerophila</name>
    <dbReference type="NCBI Taxonomy" id="670291"/>
    <lineage>
        <taxon>Bacteria</taxon>
        <taxon>Pseudomonadati</taxon>
        <taxon>Pseudomonadota</taxon>
        <taxon>Alphaproteobacteria</taxon>
        <taxon>Hyphomicrobiales</taxon>
        <taxon>Methylobacteriaceae</taxon>
        <taxon>Microvirga</taxon>
    </lineage>
</organism>
<dbReference type="AlphaFoldDB" id="A0A512C3D5"/>
<keyword evidence="4" id="KW-1185">Reference proteome</keyword>
<feature type="coiled-coil region" evidence="1">
    <location>
        <begin position="122"/>
        <end position="178"/>
    </location>
</feature>
<evidence type="ECO:0000256" key="2">
    <source>
        <dbReference type="SAM" id="MobiDB-lite"/>
    </source>
</evidence>
<comment type="caution">
    <text evidence="3">The sequence shown here is derived from an EMBL/GenBank/DDBJ whole genome shotgun (WGS) entry which is preliminary data.</text>
</comment>
<dbReference type="RefSeq" id="WP_114189237.1">
    <property type="nucleotide sequence ID" value="NZ_QOIO01000105.1"/>
</dbReference>
<dbReference type="Proteomes" id="UP000321085">
    <property type="component" value="Unassembled WGS sequence"/>
</dbReference>
<gene>
    <name evidence="3" type="ORF">MAE02_64240</name>
</gene>
<evidence type="ECO:0000313" key="4">
    <source>
        <dbReference type="Proteomes" id="UP000321085"/>
    </source>
</evidence>
<accession>A0A512C3D5</accession>
<feature type="compositionally biased region" description="Polar residues" evidence="2">
    <location>
        <begin position="60"/>
        <end position="78"/>
    </location>
</feature>
<keyword evidence="1" id="KW-0175">Coiled coil</keyword>
<dbReference type="EMBL" id="BJYU01000234">
    <property type="protein sequence ID" value="GEO18728.1"/>
    <property type="molecule type" value="Genomic_DNA"/>
</dbReference>
<protein>
    <recommendedName>
        <fullName evidence="5">KfrA N-terminal DNA-binding domain-containing protein</fullName>
    </recommendedName>
</protein>